<reference evidence="2" key="1">
    <citation type="submission" date="2023-03" db="EMBL/GenBank/DDBJ databases">
        <title>Massive genome expansion in bonnet fungi (Mycena s.s.) driven by repeated elements and novel gene families across ecological guilds.</title>
        <authorList>
            <consortium name="Lawrence Berkeley National Laboratory"/>
            <person name="Harder C.B."/>
            <person name="Miyauchi S."/>
            <person name="Viragh M."/>
            <person name="Kuo A."/>
            <person name="Thoen E."/>
            <person name="Andreopoulos B."/>
            <person name="Lu D."/>
            <person name="Skrede I."/>
            <person name="Drula E."/>
            <person name="Henrissat B."/>
            <person name="Morin E."/>
            <person name="Kohler A."/>
            <person name="Barry K."/>
            <person name="LaButti K."/>
            <person name="Morin E."/>
            <person name="Salamov A."/>
            <person name="Lipzen A."/>
            <person name="Mereny Z."/>
            <person name="Hegedus B."/>
            <person name="Baldrian P."/>
            <person name="Stursova M."/>
            <person name="Weitz H."/>
            <person name="Taylor A."/>
            <person name="Grigoriev I.V."/>
            <person name="Nagy L.G."/>
            <person name="Martin F."/>
            <person name="Kauserud H."/>
        </authorList>
    </citation>
    <scope>NUCLEOTIDE SEQUENCE</scope>
    <source>
        <strain evidence="2">CBHHK173m</strain>
    </source>
</reference>
<accession>A0AAD6U0V6</accession>
<evidence type="ECO:0000313" key="3">
    <source>
        <dbReference type="Proteomes" id="UP001222325"/>
    </source>
</evidence>
<organism evidence="2 3">
    <name type="scientific">Mycena belliarum</name>
    <dbReference type="NCBI Taxonomy" id="1033014"/>
    <lineage>
        <taxon>Eukaryota</taxon>
        <taxon>Fungi</taxon>
        <taxon>Dikarya</taxon>
        <taxon>Basidiomycota</taxon>
        <taxon>Agaricomycotina</taxon>
        <taxon>Agaricomycetes</taxon>
        <taxon>Agaricomycetidae</taxon>
        <taxon>Agaricales</taxon>
        <taxon>Marasmiineae</taxon>
        <taxon>Mycenaceae</taxon>
        <taxon>Mycena</taxon>
    </lineage>
</organism>
<feature type="region of interest" description="Disordered" evidence="1">
    <location>
        <begin position="190"/>
        <end position="209"/>
    </location>
</feature>
<feature type="region of interest" description="Disordered" evidence="1">
    <location>
        <begin position="157"/>
        <end position="185"/>
    </location>
</feature>
<dbReference type="Proteomes" id="UP001222325">
    <property type="component" value="Unassembled WGS sequence"/>
</dbReference>
<feature type="compositionally biased region" description="Basic and acidic residues" evidence="1">
    <location>
        <begin position="166"/>
        <end position="179"/>
    </location>
</feature>
<name>A0AAD6U0V6_9AGAR</name>
<sequence length="235" mass="25472">MFLVHAGEGAPDSVTGLFYEQLCTSQFPVIQDDDDGLDQGVAPSNVDRCIDGERYTGNAGNAFGLRGGAAYNASEFRAIAASTSRPARPANFAHVKHVLRNVAQRLRRFFNTIGRRRQRTDAIPALRLAPSRSRTPPHTVPQSFCFPFKLEISVALPASGGPPRSSHRESPRTPNRPELRTGSSHLRRLTSTYGDASGGIIPRPPPRLSDAHSIDAATAGLSTHAMARVLDLAYY</sequence>
<keyword evidence="3" id="KW-1185">Reference proteome</keyword>
<protein>
    <submittedName>
        <fullName evidence="2">Uncharacterized protein</fullName>
    </submittedName>
</protein>
<proteinExistence type="predicted"/>
<evidence type="ECO:0000256" key="1">
    <source>
        <dbReference type="SAM" id="MobiDB-lite"/>
    </source>
</evidence>
<dbReference type="EMBL" id="JARJCN010000032">
    <property type="protein sequence ID" value="KAJ7086126.1"/>
    <property type="molecule type" value="Genomic_DNA"/>
</dbReference>
<dbReference type="AlphaFoldDB" id="A0AAD6U0V6"/>
<gene>
    <name evidence="2" type="ORF">B0H15DRAFT_950717</name>
</gene>
<comment type="caution">
    <text evidence="2">The sequence shown here is derived from an EMBL/GenBank/DDBJ whole genome shotgun (WGS) entry which is preliminary data.</text>
</comment>
<evidence type="ECO:0000313" key="2">
    <source>
        <dbReference type="EMBL" id="KAJ7086126.1"/>
    </source>
</evidence>